<dbReference type="GO" id="GO:0003677">
    <property type="term" value="F:DNA binding"/>
    <property type="evidence" value="ECO:0007669"/>
    <property type="project" value="UniProtKB-UniRule"/>
</dbReference>
<gene>
    <name evidence="4" type="primary">dhaS</name>
    <name evidence="4" type="ORF">P7I32_12145</name>
</gene>
<protein>
    <submittedName>
        <fullName evidence="4">Dihydroxyacetone kinase transcriptional activator DhaS</fullName>
    </submittedName>
</protein>
<sequence>MAESMIVKKKISKAFKQLVVEIGFEKVTISKIMLAANIRRQTYYNHFQDKYDLTDWIFQQEAIEKIADNLAYEDWMTTLQDLFVYFEENKRFYCNVLSFQGQNSFQEYYVEHLKGLISKMLDIKWGDNSKKKENREFIEEFYATAFMAMTTKWMSEGCKPSGREFANNMSSCLFD</sequence>
<keyword evidence="1 2" id="KW-0238">DNA-binding</keyword>
<keyword evidence="4" id="KW-0808">Transferase</keyword>
<accession>A0AAW8UNP1</accession>
<dbReference type="PROSITE" id="PS50977">
    <property type="entry name" value="HTH_TETR_2"/>
    <property type="match status" value="1"/>
</dbReference>
<comment type="caution">
    <text evidence="4">The sequence shown here is derived from an EMBL/GenBank/DDBJ whole genome shotgun (WGS) entry which is preliminary data.</text>
</comment>
<dbReference type="Pfam" id="PF14278">
    <property type="entry name" value="TetR_C_8"/>
    <property type="match status" value="1"/>
</dbReference>
<evidence type="ECO:0000256" key="1">
    <source>
        <dbReference type="ARBA" id="ARBA00023125"/>
    </source>
</evidence>
<dbReference type="RefSeq" id="WP_060793018.1">
    <property type="nucleotide sequence ID" value="NZ_BAAAXK010000039.1"/>
</dbReference>
<evidence type="ECO:0000256" key="2">
    <source>
        <dbReference type="PROSITE-ProRule" id="PRU00335"/>
    </source>
</evidence>
<dbReference type="InterPro" id="IPR009057">
    <property type="entry name" value="Homeodomain-like_sf"/>
</dbReference>
<proteinExistence type="predicted"/>
<name>A0AAW8UNP1_ENTCA</name>
<organism evidence="4 5">
    <name type="scientific">Enterococcus casseliflavus</name>
    <name type="common">Enterococcus flavescens</name>
    <dbReference type="NCBI Taxonomy" id="37734"/>
    <lineage>
        <taxon>Bacteria</taxon>
        <taxon>Bacillati</taxon>
        <taxon>Bacillota</taxon>
        <taxon>Bacilli</taxon>
        <taxon>Lactobacillales</taxon>
        <taxon>Enterococcaceae</taxon>
        <taxon>Enterococcus</taxon>
    </lineage>
</organism>
<dbReference type="EMBL" id="JARQDV010000007">
    <property type="protein sequence ID" value="MDT2965362.1"/>
    <property type="molecule type" value="Genomic_DNA"/>
</dbReference>
<dbReference type="InterPro" id="IPR039532">
    <property type="entry name" value="TetR_C_Firmicutes"/>
</dbReference>
<dbReference type="NCBIfam" id="TIGR02366">
    <property type="entry name" value="DHAK_reg"/>
    <property type="match status" value="1"/>
</dbReference>
<dbReference type="PANTHER" id="PTHR43479:SF7">
    <property type="entry name" value="TETR-FAMILY TRANSCRIPTIONAL REGULATOR"/>
    <property type="match status" value="1"/>
</dbReference>
<dbReference type="Gene3D" id="1.10.357.10">
    <property type="entry name" value="Tetracycline Repressor, domain 2"/>
    <property type="match status" value="1"/>
</dbReference>
<dbReference type="InterPro" id="IPR050624">
    <property type="entry name" value="HTH-type_Tx_Regulator"/>
</dbReference>
<feature type="domain" description="HTH tetR-type" evidence="3">
    <location>
        <begin position="5"/>
        <end position="65"/>
    </location>
</feature>
<feature type="DNA-binding region" description="H-T-H motif" evidence="2">
    <location>
        <begin position="28"/>
        <end position="47"/>
    </location>
</feature>
<dbReference type="InterPro" id="IPR001647">
    <property type="entry name" value="HTH_TetR"/>
</dbReference>
<dbReference type="SUPFAM" id="SSF46689">
    <property type="entry name" value="Homeodomain-like"/>
    <property type="match status" value="1"/>
</dbReference>
<evidence type="ECO:0000313" key="4">
    <source>
        <dbReference type="EMBL" id="MDT2965362.1"/>
    </source>
</evidence>
<evidence type="ECO:0000259" key="3">
    <source>
        <dbReference type="PROSITE" id="PS50977"/>
    </source>
</evidence>
<dbReference type="AlphaFoldDB" id="A0AAW8UNP1"/>
<dbReference type="Proteomes" id="UP001268896">
    <property type="component" value="Unassembled WGS sequence"/>
</dbReference>
<dbReference type="PANTHER" id="PTHR43479">
    <property type="entry name" value="ACREF/ENVCD OPERON REPRESSOR-RELATED"/>
    <property type="match status" value="1"/>
</dbReference>
<evidence type="ECO:0000313" key="5">
    <source>
        <dbReference type="Proteomes" id="UP001268896"/>
    </source>
</evidence>
<dbReference type="InterPro" id="IPR012738">
    <property type="entry name" value="Tscrpt_reg_DhaS"/>
</dbReference>
<keyword evidence="4" id="KW-0418">Kinase</keyword>
<reference evidence="4" key="1">
    <citation type="submission" date="2023-03" db="EMBL/GenBank/DDBJ databases">
        <authorList>
            <person name="Shen W."/>
            <person name="Cai J."/>
        </authorList>
    </citation>
    <scope>NUCLEOTIDE SEQUENCE</scope>
    <source>
        <strain evidence="4">K72-2</strain>
    </source>
</reference>
<dbReference type="GO" id="GO:0016301">
    <property type="term" value="F:kinase activity"/>
    <property type="evidence" value="ECO:0007669"/>
    <property type="project" value="UniProtKB-KW"/>
</dbReference>